<organism evidence="1">
    <name type="scientific">marine metagenome</name>
    <dbReference type="NCBI Taxonomy" id="408172"/>
    <lineage>
        <taxon>unclassified sequences</taxon>
        <taxon>metagenomes</taxon>
        <taxon>ecological metagenomes</taxon>
    </lineage>
</organism>
<dbReference type="EMBL" id="UINC01058485">
    <property type="protein sequence ID" value="SVB80798.1"/>
    <property type="molecule type" value="Genomic_DNA"/>
</dbReference>
<dbReference type="AlphaFoldDB" id="A0A382H0I0"/>
<gene>
    <name evidence="1" type="ORF">METZ01_LOCUS233652</name>
</gene>
<feature type="non-terminal residue" evidence="1">
    <location>
        <position position="164"/>
    </location>
</feature>
<accession>A0A382H0I0</accession>
<proteinExistence type="predicted"/>
<evidence type="ECO:0000313" key="1">
    <source>
        <dbReference type="EMBL" id="SVB80798.1"/>
    </source>
</evidence>
<name>A0A382H0I0_9ZZZZ</name>
<protein>
    <submittedName>
        <fullName evidence="1">Uncharacterized protein</fullName>
    </submittedName>
</protein>
<sequence length="164" mass="19230">MNWLNDQQGYFKYKWSLYSAGHANLDLSKPCAKEDMVRHRDRKNTLLLGDSGGFQIAKGRWEGNWKDPNDRATSKKRRQVLQWLEGTSDYAMTLDIPTWIIHDKTAGEKTGIHTYEDAVNTTQYNNEYFIKNRTGETKFLNVLQGSNHQEADQWYELMKKYCDP</sequence>
<reference evidence="1" key="1">
    <citation type="submission" date="2018-05" db="EMBL/GenBank/DDBJ databases">
        <authorList>
            <person name="Lanie J.A."/>
            <person name="Ng W.-L."/>
            <person name="Kazmierczak K.M."/>
            <person name="Andrzejewski T.M."/>
            <person name="Davidsen T.M."/>
            <person name="Wayne K.J."/>
            <person name="Tettelin H."/>
            <person name="Glass J.I."/>
            <person name="Rusch D."/>
            <person name="Podicherti R."/>
            <person name="Tsui H.-C.T."/>
            <person name="Winkler M.E."/>
        </authorList>
    </citation>
    <scope>NUCLEOTIDE SEQUENCE</scope>
</reference>